<protein>
    <submittedName>
        <fullName evidence="8">MFS general substrate transporter</fullName>
    </submittedName>
</protein>
<dbReference type="InterPro" id="IPR011701">
    <property type="entry name" value="MFS"/>
</dbReference>
<feature type="transmembrane region" description="Helical" evidence="6">
    <location>
        <begin position="386"/>
        <end position="407"/>
    </location>
</feature>
<dbReference type="Proteomes" id="UP001215598">
    <property type="component" value="Unassembled WGS sequence"/>
</dbReference>
<organism evidence="8 9">
    <name type="scientific">Mycena metata</name>
    <dbReference type="NCBI Taxonomy" id="1033252"/>
    <lineage>
        <taxon>Eukaryota</taxon>
        <taxon>Fungi</taxon>
        <taxon>Dikarya</taxon>
        <taxon>Basidiomycota</taxon>
        <taxon>Agaricomycotina</taxon>
        <taxon>Agaricomycetes</taxon>
        <taxon>Agaricomycetidae</taxon>
        <taxon>Agaricales</taxon>
        <taxon>Marasmiineae</taxon>
        <taxon>Mycenaceae</taxon>
        <taxon>Mycena</taxon>
    </lineage>
</organism>
<feature type="transmembrane region" description="Helical" evidence="6">
    <location>
        <begin position="127"/>
        <end position="147"/>
    </location>
</feature>
<evidence type="ECO:0000313" key="9">
    <source>
        <dbReference type="Proteomes" id="UP001215598"/>
    </source>
</evidence>
<dbReference type="PANTHER" id="PTHR43791">
    <property type="entry name" value="PERMEASE-RELATED"/>
    <property type="match status" value="1"/>
</dbReference>
<feature type="transmembrane region" description="Helical" evidence="6">
    <location>
        <begin position="419"/>
        <end position="441"/>
    </location>
</feature>
<feature type="transmembrane region" description="Helical" evidence="6">
    <location>
        <begin position="96"/>
        <end position="115"/>
    </location>
</feature>
<feature type="transmembrane region" description="Helical" evidence="6">
    <location>
        <begin position="447"/>
        <end position="468"/>
    </location>
</feature>
<dbReference type="FunFam" id="1.20.1250.20:FF:000057">
    <property type="entry name" value="MFS general substrate transporter"/>
    <property type="match status" value="1"/>
</dbReference>
<feature type="transmembrane region" description="Helical" evidence="6">
    <location>
        <begin position="295"/>
        <end position="316"/>
    </location>
</feature>
<evidence type="ECO:0000256" key="2">
    <source>
        <dbReference type="ARBA" id="ARBA00022448"/>
    </source>
</evidence>
<dbReference type="Gene3D" id="1.20.1250.20">
    <property type="entry name" value="MFS general substrate transporter like domains"/>
    <property type="match status" value="2"/>
</dbReference>
<feature type="transmembrane region" description="Helical" evidence="6">
    <location>
        <begin position="223"/>
        <end position="245"/>
    </location>
</feature>
<keyword evidence="4 6" id="KW-1133">Transmembrane helix</keyword>
<evidence type="ECO:0000256" key="4">
    <source>
        <dbReference type="ARBA" id="ARBA00022989"/>
    </source>
</evidence>
<gene>
    <name evidence="8" type="ORF">B0H16DRAFT_1676952</name>
</gene>
<accession>A0AAD7I057</accession>
<keyword evidence="9" id="KW-1185">Reference proteome</keyword>
<feature type="transmembrane region" description="Helical" evidence="6">
    <location>
        <begin position="191"/>
        <end position="211"/>
    </location>
</feature>
<evidence type="ECO:0000256" key="1">
    <source>
        <dbReference type="ARBA" id="ARBA00004141"/>
    </source>
</evidence>
<evidence type="ECO:0000256" key="6">
    <source>
        <dbReference type="SAM" id="Phobius"/>
    </source>
</evidence>
<dbReference type="Pfam" id="PF07690">
    <property type="entry name" value="MFS_1"/>
    <property type="match status" value="1"/>
</dbReference>
<dbReference type="InterPro" id="IPR020846">
    <property type="entry name" value="MFS_dom"/>
</dbReference>
<name>A0AAD7I057_9AGAR</name>
<dbReference type="GO" id="GO:0022857">
    <property type="term" value="F:transmembrane transporter activity"/>
    <property type="evidence" value="ECO:0007669"/>
    <property type="project" value="InterPro"/>
</dbReference>
<dbReference type="FunFam" id="1.20.1250.20:FF:000013">
    <property type="entry name" value="MFS general substrate transporter"/>
    <property type="match status" value="1"/>
</dbReference>
<feature type="transmembrane region" description="Helical" evidence="6">
    <location>
        <begin position="328"/>
        <end position="350"/>
    </location>
</feature>
<proteinExistence type="predicted"/>
<keyword evidence="5 6" id="KW-0472">Membrane</keyword>
<sequence length="520" mass="57539">MPPSHGAEFKDNNDLEADHTQHEAKSYVVNSSLPPALGSQERILAERMLVRKLDFRLLPAIVAIYILNYIDAWMTTARLQGFEQDLRSSRSFGQVHLQYSVVLSILYVVYAPAQIPSNMILNKITRPSIYIGACVIAWGLTSTLTGITTNYGGILACRIFLAIPEAAFYPGAVYLLSCWYTKRELTLRTSILYAGLIFSNAFGSLVAAGIFSGMEGVRGIRAWRWLFLIEGSITMSLGFIVMWILPDYPYNTRWMTPSERRLAQTRIAEDAGEADRDTADDSSFRGLQMAVQDPLVILFALAGLCQLLGNSFGQFFPTLAATLGFNTTVTLLLASAPWVLAGILCCVNAWHADKTGERFFHIAGWWWVVMVGLIVSLSTMSTPPRYLAMFLMACGSSAVAMFVPWVANAVPRPPAKRAAAIAIVNGISNLGTCIGSFTWKALWGPRYHWSMIISLGSLTISTGVLIVIRQILVQKNKQLESQESTALATINTVRVEDAAILEGITLEEAMERRRGFRYLY</sequence>
<comment type="subcellular location">
    <subcellularLocation>
        <location evidence="1">Membrane</location>
        <topology evidence="1">Multi-pass membrane protein</topology>
    </subcellularLocation>
</comment>
<dbReference type="SUPFAM" id="SSF103473">
    <property type="entry name" value="MFS general substrate transporter"/>
    <property type="match status" value="1"/>
</dbReference>
<dbReference type="AlphaFoldDB" id="A0AAD7I057"/>
<dbReference type="PANTHER" id="PTHR43791:SF6">
    <property type="entry name" value="TRANSPORTER, PUTATIVE (AFU_ORTHOLOGUE AFUA_1G16690)-RELATED"/>
    <property type="match status" value="1"/>
</dbReference>
<dbReference type="GO" id="GO:0016020">
    <property type="term" value="C:membrane"/>
    <property type="evidence" value="ECO:0007669"/>
    <property type="project" value="UniProtKB-SubCell"/>
</dbReference>
<evidence type="ECO:0000313" key="8">
    <source>
        <dbReference type="EMBL" id="KAJ7732186.1"/>
    </source>
</evidence>
<comment type="caution">
    <text evidence="8">The sequence shown here is derived from an EMBL/GenBank/DDBJ whole genome shotgun (WGS) entry which is preliminary data.</text>
</comment>
<evidence type="ECO:0000259" key="7">
    <source>
        <dbReference type="PROSITE" id="PS50850"/>
    </source>
</evidence>
<dbReference type="EMBL" id="JARKIB010000147">
    <property type="protein sequence ID" value="KAJ7732186.1"/>
    <property type="molecule type" value="Genomic_DNA"/>
</dbReference>
<feature type="transmembrane region" description="Helical" evidence="6">
    <location>
        <begin position="362"/>
        <end position="380"/>
    </location>
</feature>
<dbReference type="InterPro" id="IPR036259">
    <property type="entry name" value="MFS_trans_sf"/>
</dbReference>
<reference evidence="8" key="1">
    <citation type="submission" date="2023-03" db="EMBL/GenBank/DDBJ databases">
        <title>Massive genome expansion in bonnet fungi (Mycena s.s.) driven by repeated elements and novel gene families across ecological guilds.</title>
        <authorList>
            <consortium name="Lawrence Berkeley National Laboratory"/>
            <person name="Harder C.B."/>
            <person name="Miyauchi S."/>
            <person name="Viragh M."/>
            <person name="Kuo A."/>
            <person name="Thoen E."/>
            <person name="Andreopoulos B."/>
            <person name="Lu D."/>
            <person name="Skrede I."/>
            <person name="Drula E."/>
            <person name="Henrissat B."/>
            <person name="Morin E."/>
            <person name="Kohler A."/>
            <person name="Barry K."/>
            <person name="LaButti K."/>
            <person name="Morin E."/>
            <person name="Salamov A."/>
            <person name="Lipzen A."/>
            <person name="Mereny Z."/>
            <person name="Hegedus B."/>
            <person name="Baldrian P."/>
            <person name="Stursova M."/>
            <person name="Weitz H."/>
            <person name="Taylor A."/>
            <person name="Grigoriev I.V."/>
            <person name="Nagy L.G."/>
            <person name="Martin F."/>
            <person name="Kauserud H."/>
        </authorList>
    </citation>
    <scope>NUCLEOTIDE SEQUENCE</scope>
    <source>
        <strain evidence="8">CBHHK182m</strain>
    </source>
</reference>
<evidence type="ECO:0000256" key="5">
    <source>
        <dbReference type="ARBA" id="ARBA00023136"/>
    </source>
</evidence>
<feature type="transmembrane region" description="Helical" evidence="6">
    <location>
        <begin position="57"/>
        <end position="76"/>
    </location>
</feature>
<keyword evidence="2" id="KW-0813">Transport</keyword>
<feature type="domain" description="Major facilitator superfamily (MFS) profile" evidence="7">
    <location>
        <begin position="57"/>
        <end position="474"/>
    </location>
</feature>
<keyword evidence="3 6" id="KW-0812">Transmembrane</keyword>
<dbReference type="PROSITE" id="PS50850">
    <property type="entry name" value="MFS"/>
    <property type="match status" value="1"/>
</dbReference>
<feature type="transmembrane region" description="Helical" evidence="6">
    <location>
        <begin position="159"/>
        <end position="179"/>
    </location>
</feature>
<evidence type="ECO:0000256" key="3">
    <source>
        <dbReference type="ARBA" id="ARBA00022692"/>
    </source>
</evidence>